<keyword evidence="8" id="KW-0249">Electron transport</keyword>
<dbReference type="GO" id="GO:0004497">
    <property type="term" value="F:monooxygenase activity"/>
    <property type="evidence" value="ECO:0007669"/>
    <property type="project" value="UniProtKB-ARBA"/>
</dbReference>
<keyword evidence="12" id="KW-0793">Thylakoid</keyword>
<evidence type="ECO:0000256" key="4">
    <source>
        <dbReference type="ARBA" id="ARBA00022692"/>
    </source>
</evidence>
<dbReference type="InterPro" id="IPR057415">
    <property type="entry name" value="TM_PetC"/>
</dbReference>
<evidence type="ECO:0000256" key="16">
    <source>
        <dbReference type="ARBA" id="ARBA00047828"/>
    </source>
</evidence>
<evidence type="ECO:0000256" key="5">
    <source>
        <dbReference type="ARBA" id="ARBA00022714"/>
    </source>
</evidence>
<dbReference type="PANTHER" id="PTHR10134">
    <property type="entry name" value="CYTOCHROME B-C1 COMPLEX SUBUNIT RIESKE, MITOCHONDRIAL"/>
    <property type="match status" value="1"/>
</dbReference>
<keyword evidence="13" id="KW-0472">Membrane</keyword>
<dbReference type="GO" id="GO:0051537">
    <property type="term" value="F:2 iron, 2 sulfur cluster binding"/>
    <property type="evidence" value="ECO:0007669"/>
    <property type="project" value="UniProtKB-KW"/>
</dbReference>
<evidence type="ECO:0000256" key="7">
    <source>
        <dbReference type="ARBA" id="ARBA00022967"/>
    </source>
</evidence>
<comment type="subcellular location">
    <subcellularLocation>
        <location evidence="1">Membrane</location>
        <topology evidence="1">Single-pass membrane protein</topology>
    </subcellularLocation>
</comment>
<dbReference type="SUPFAM" id="SSF50022">
    <property type="entry name" value="ISP domain"/>
    <property type="match status" value="1"/>
</dbReference>
<dbReference type="RefSeq" id="WP_168467380.1">
    <property type="nucleotide sequence ID" value="NZ_CP051206.1"/>
</dbReference>
<protein>
    <recommendedName>
        <fullName evidence="2">plastoquinol--plastocyanin reductase</fullName>
        <ecNumber evidence="2">7.1.1.6</ecNumber>
    </recommendedName>
</protein>
<gene>
    <name evidence="18" type="ORF">HGD76_19120</name>
</gene>
<proteinExistence type="predicted"/>
<accession>A0A6H2C3E4</accession>
<dbReference type="Pfam" id="PF00355">
    <property type="entry name" value="Rieske"/>
    <property type="match status" value="1"/>
</dbReference>
<comment type="cofactor">
    <cofactor evidence="15">
        <name>[2Fe-2S] cluster</name>
        <dbReference type="ChEBI" id="CHEBI:190135"/>
    </cofactor>
</comment>
<dbReference type="NCBIfam" id="NF010001">
    <property type="entry name" value="PRK13474.1"/>
    <property type="match status" value="1"/>
</dbReference>
<evidence type="ECO:0000313" key="19">
    <source>
        <dbReference type="Proteomes" id="UP000502433"/>
    </source>
</evidence>
<dbReference type="InterPro" id="IPR006311">
    <property type="entry name" value="TAT_signal"/>
</dbReference>
<keyword evidence="10" id="KW-0408">Iron</keyword>
<keyword evidence="4" id="KW-0812">Transmembrane</keyword>
<dbReference type="NCBIfam" id="NF045928">
    <property type="entry name" value="Cytb6fFeSPetC"/>
    <property type="match status" value="1"/>
</dbReference>
<reference evidence="18 19" key="1">
    <citation type="submission" date="2020-04" db="EMBL/GenBank/DDBJ databases">
        <title>Genome-Wide Identification of 5-Methylcytosine Sites in Bacterial Genomes By High-Throughput Sequencing of MspJI Restriction Fragments.</title>
        <authorList>
            <person name="Wu V."/>
        </authorList>
    </citation>
    <scope>NUCLEOTIDE SEQUENCE [LARGE SCALE GENOMIC DNA]</scope>
    <source>
        <strain evidence="18 19">CCAP 1403/13f</strain>
    </source>
</reference>
<dbReference type="PRINTS" id="PR00162">
    <property type="entry name" value="RIESKE"/>
</dbReference>
<dbReference type="Proteomes" id="UP000502433">
    <property type="component" value="Chromosome"/>
</dbReference>
<dbReference type="GO" id="GO:0009496">
    <property type="term" value="F:plastoquinol--plastocyanin reductase activity"/>
    <property type="evidence" value="ECO:0007669"/>
    <property type="project" value="UniProtKB-EC"/>
</dbReference>
<keyword evidence="9" id="KW-1133">Transmembrane helix</keyword>
<evidence type="ECO:0000256" key="6">
    <source>
        <dbReference type="ARBA" id="ARBA00022723"/>
    </source>
</evidence>
<evidence type="ECO:0000256" key="13">
    <source>
        <dbReference type="ARBA" id="ARBA00023136"/>
    </source>
</evidence>
<organism evidence="18 19">
    <name type="scientific">Dolichospermum flos-aquae CCAP 1403/13F</name>
    <dbReference type="NCBI Taxonomy" id="315271"/>
    <lineage>
        <taxon>Bacteria</taxon>
        <taxon>Bacillati</taxon>
        <taxon>Cyanobacteriota</taxon>
        <taxon>Cyanophyceae</taxon>
        <taxon>Nostocales</taxon>
        <taxon>Aphanizomenonaceae</taxon>
        <taxon>Dolichospermum</taxon>
    </lineage>
</organism>
<dbReference type="KEGG" id="dfs:HGD76_19120"/>
<keyword evidence="11" id="KW-0411">Iron-sulfur</keyword>
<evidence type="ECO:0000259" key="17">
    <source>
        <dbReference type="PROSITE" id="PS51296"/>
    </source>
</evidence>
<dbReference type="GO" id="GO:0046872">
    <property type="term" value="F:metal ion binding"/>
    <property type="evidence" value="ECO:0007669"/>
    <property type="project" value="UniProtKB-KW"/>
</dbReference>
<feature type="domain" description="Rieske" evidence="17">
    <location>
        <begin position="62"/>
        <end position="162"/>
    </location>
</feature>
<dbReference type="PROSITE" id="PS51296">
    <property type="entry name" value="RIESKE"/>
    <property type="match status" value="1"/>
</dbReference>
<keyword evidence="5" id="KW-0001">2Fe-2S</keyword>
<dbReference type="InterPro" id="IPR017941">
    <property type="entry name" value="Rieske_2Fe-2S"/>
</dbReference>
<evidence type="ECO:0000256" key="14">
    <source>
        <dbReference type="ARBA" id="ARBA00023157"/>
    </source>
</evidence>
<name>A0A6H2C3E4_DOLFA</name>
<evidence type="ECO:0000256" key="12">
    <source>
        <dbReference type="ARBA" id="ARBA00023078"/>
    </source>
</evidence>
<dbReference type="EC" id="7.1.1.6" evidence="2"/>
<dbReference type="Pfam" id="PF25471">
    <property type="entry name" value="TM_PetC"/>
    <property type="match status" value="1"/>
</dbReference>
<dbReference type="GO" id="GO:0016705">
    <property type="term" value="F:oxidoreductase activity, acting on paired donors, with incorporation or reduction of molecular oxygen"/>
    <property type="evidence" value="ECO:0007669"/>
    <property type="project" value="UniProtKB-ARBA"/>
</dbReference>
<dbReference type="PROSITE" id="PS51318">
    <property type="entry name" value="TAT"/>
    <property type="match status" value="1"/>
</dbReference>
<evidence type="ECO:0000313" key="18">
    <source>
        <dbReference type="EMBL" id="QJB45963.1"/>
    </source>
</evidence>
<keyword evidence="7" id="KW-1278">Translocase</keyword>
<evidence type="ECO:0000256" key="8">
    <source>
        <dbReference type="ARBA" id="ARBA00022982"/>
    </source>
</evidence>
<comment type="catalytic activity">
    <reaction evidence="16">
        <text>2 oxidized [plastocyanin] + a plastoquinol + 2 H(+)(in) = 2 reduced [plastocyanin] + a plastoquinone + 4 H(+)(out)</text>
        <dbReference type="Rhea" id="RHEA:22148"/>
        <dbReference type="Rhea" id="RHEA-COMP:9561"/>
        <dbReference type="Rhea" id="RHEA-COMP:9562"/>
        <dbReference type="Rhea" id="RHEA-COMP:10039"/>
        <dbReference type="Rhea" id="RHEA-COMP:10040"/>
        <dbReference type="ChEBI" id="CHEBI:15378"/>
        <dbReference type="ChEBI" id="CHEBI:17757"/>
        <dbReference type="ChEBI" id="CHEBI:29036"/>
        <dbReference type="ChEBI" id="CHEBI:49552"/>
        <dbReference type="ChEBI" id="CHEBI:62192"/>
        <dbReference type="EC" id="7.1.1.6"/>
    </reaction>
</comment>
<evidence type="ECO:0000256" key="10">
    <source>
        <dbReference type="ARBA" id="ARBA00023004"/>
    </source>
</evidence>
<keyword evidence="3" id="KW-0813">Transport</keyword>
<evidence type="ECO:0000256" key="11">
    <source>
        <dbReference type="ARBA" id="ARBA00023014"/>
    </source>
</evidence>
<dbReference type="Gene3D" id="2.102.10.10">
    <property type="entry name" value="Rieske [2Fe-2S] iron-sulphur domain"/>
    <property type="match status" value="1"/>
</dbReference>
<evidence type="ECO:0000256" key="2">
    <source>
        <dbReference type="ARBA" id="ARBA00012952"/>
    </source>
</evidence>
<evidence type="ECO:0000256" key="1">
    <source>
        <dbReference type="ARBA" id="ARBA00004167"/>
    </source>
</evidence>
<evidence type="ECO:0000256" key="3">
    <source>
        <dbReference type="ARBA" id="ARBA00022448"/>
    </source>
</evidence>
<sequence>MTDSLSLQIESPSMSRRQLLNFLTGAVVATTAGSVLYPAAKFFVAPTEVGGDGSILAKDIHGNLIPSSQILAEPVGTRALVAGLATEPTYLTIQSDATLHPWGIVDICTHLGCTFPWNPNDNQFQCPCHGSRYDPDGRVIRGPAPLPLKLVGVNLEGEYIRISPWTEIDPRTGEKPWWI</sequence>
<dbReference type="EMBL" id="CP051206">
    <property type="protein sequence ID" value="QJB45963.1"/>
    <property type="molecule type" value="Genomic_DNA"/>
</dbReference>
<reference evidence="18 19" key="2">
    <citation type="submission" date="2020-04" db="EMBL/GenBank/DDBJ databases">
        <authorList>
            <person name="Fomenkov A."/>
            <person name="Anton B.P."/>
            <person name="Roberts R.J."/>
        </authorList>
    </citation>
    <scope>NUCLEOTIDE SEQUENCE [LARGE SCALE GENOMIC DNA]</scope>
    <source>
        <strain evidence="18 19">CCAP 1403/13f</strain>
    </source>
</reference>
<dbReference type="AlphaFoldDB" id="A0A6H2C3E4"/>
<evidence type="ECO:0000256" key="9">
    <source>
        <dbReference type="ARBA" id="ARBA00022989"/>
    </source>
</evidence>
<dbReference type="InterPro" id="IPR014349">
    <property type="entry name" value="Rieske_Fe-S_prot"/>
</dbReference>
<evidence type="ECO:0000256" key="15">
    <source>
        <dbReference type="ARBA" id="ARBA00034078"/>
    </source>
</evidence>
<dbReference type="InterPro" id="IPR036922">
    <property type="entry name" value="Rieske_2Fe-2S_sf"/>
</dbReference>
<dbReference type="GO" id="GO:0016020">
    <property type="term" value="C:membrane"/>
    <property type="evidence" value="ECO:0007669"/>
    <property type="project" value="UniProtKB-SubCell"/>
</dbReference>
<keyword evidence="6" id="KW-0479">Metal-binding</keyword>
<dbReference type="Gene3D" id="1.20.5.700">
    <property type="entry name" value="Single helix bin"/>
    <property type="match status" value="1"/>
</dbReference>
<keyword evidence="14" id="KW-1015">Disulfide bond</keyword>
<dbReference type="InterPro" id="IPR005805">
    <property type="entry name" value="Rieske_Fe-S_prot_C"/>
</dbReference>